<dbReference type="Pfam" id="PF06839">
    <property type="entry name" value="Zn_ribbon_GRF"/>
    <property type="match status" value="1"/>
</dbReference>
<name>A0A9D4YBI2_PEA</name>
<keyword evidence="1" id="KW-0479">Metal-binding</keyword>
<evidence type="ECO:0000256" key="4">
    <source>
        <dbReference type="PROSITE-ProRule" id="PRU01343"/>
    </source>
</evidence>
<reference evidence="6 7" key="1">
    <citation type="journal article" date="2022" name="Nat. Genet.">
        <title>Improved pea reference genome and pan-genome highlight genomic features and evolutionary characteristics.</title>
        <authorList>
            <person name="Yang T."/>
            <person name="Liu R."/>
            <person name="Luo Y."/>
            <person name="Hu S."/>
            <person name="Wang D."/>
            <person name="Wang C."/>
            <person name="Pandey M.K."/>
            <person name="Ge S."/>
            <person name="Xu Q."/>
            <person name="Li N."/>
            <person name="Li G."/>
            <person name="Huang Y."/>
            <person name="Saxena R.K."/>
            <person name="Ji Y."/>
            <person name="Li M."/>
            <person name="Yan X."/>
            <person name="He Y."/>
            <person name="Liu Y."/>
            <person name="Wang X."/>
            <person name="Xiang C."/>
            <person name="Varshney R.K."/>
            <person name="Ding H."/>
            <person name="Gao S."/>
            <person name="Zong X."/>
        </authorList>
    </citation>
    <scope>NUCLEOTIDE SEQUENCE [LARGE SCALE GENOMIC DNA]</scope>
    <source>
        <strain evidence="6 7">cv. Zhongwan 6</strain>
    </source>
</reference>
<accession>A0A9D4YBI2</accession>
<organism evidence="6 7">
    <name type="scientific">Pisum sativum</name>
    <name type="common">Garden pea</name>
    <name type="synonym">Lathyrus oleraceus</name>
    <dbReference type="NCBI Taxonomy" id="3888"/>
    <lineage>
        <taxon>Eukaryota</taxon>
        <taxon>Viridiplantae</taxon>
        <taxon>Streptophyta</taxon>
        <taxon>Embryophyta</taxon>
        <taxon>Tracheophyta</taxon>
        <taxon>Spermatophyta</taxon>
        <taxon>Magnoliopsida</taxon>
        <taxon>eudicotyledons</taxon>
        <taxon>Gunneridae</taxon>
        <taxon>Pentapetalae</taxon>
        <taxon>rosids</taxon>
        <taxon>fabids</taxon>
        <taxon>Fabales</taxon>
        <taxon>Fabaceae</taxon>
        <taxon>Papilionoideae</taxon>
        <taxon>50 kb inversion clade</taxon>
        <taxon>NPAAA clade</taxon>
        <taxon>Hologalegina</taxon>
        <taxon>IRL clade</taxon>
        <taxon>Fabeae</taxon>
        <taxon>Lathyrus</taxon>
    </lineage>
</organism>
<evidence type="ECO:0000256" key="1">
    <source>
        <dbReference type="ARBA" id="ARBA00022723"/>
    </source>
</evidence>
<dbReference type="PROSITE" id="PS51999">
    <property type="entry name" value="ZF_GRF"/>
    <property type="match status" value="1"/>
</dbReference>
<proteinExistence type="predicted"/>
<dbReference type="Proteomes" id="UP001058974">
    <property type="component" value="Chromosome 2"/>
</dbReference>
<protein>
    <recommendedName>
        <fullName evidence="5">GRF-type domain-containing protein</fullName>
    </recommendedName>
</protein>
<evidence type="ECO:0000256" key="3">
    <source>
        <dbReference type="ARBA" id="ARBA00022833"/>
    </source>
</evidence>
<evidence type="ECO:0000313" key="7">
    <source>
        <dbReference type="Proteomes" id="UP001058974"/>
    </source>
</evidence>
<dbReference type="InterPro" id="IPR010666">
    <property type="entry name" value="Znf_GRF"/>
</dbReference>
<evidence type="ECO:0000259" key="5">
    <source>
        <dbReference type="PROSITE" id="PS51999"/>
    </source>
</evidence>
<keyword evidence="3" id="KW-0862">Zinc</keyword>
<sequence length="116" mass="13488">MSQLSVFSHGSRSSNRLRYVCKCSLDAQLITTRTNANPGRRFYGCGMYKIQGYKKCSHFIWLDEEMNPRTKKLIYTLLKNINEENVKVKSYKAKGRIEDESEDVEETVEDKLDVVI</sequence>
<comment type="caution">
    <text evidence="6">The sequence shown here is derived from an EMBL/GenBank/DDBJ whole genome shotgun (WGS) entry which is preliminary data.</text>
</comment>
<keyword evidence="7" id="KW-1185">Reference proteome</keyword>
<dbReference type="AlphaFoldDB" id="A0A9D4YBI2"/>
<dbReference type="PANTHER" id="PTHR33248">
    <property type="entry name" value="ZINC ION-BINDING PROTEIN"/>
    <property type="match status" value="1"/>
</dbReference>
<evidence type="ECO:0000256" key="2">
    <source>
        <dbReference type="ARBA" id="ARBA00022771"/>
    </source>
</evidence>
<keyword evidence="2 4" id="KW-0863">Zinc-finger</keyword>
<dbReference type="EMBL" id="JAMSHJ010000002">
    <property type="protein sequence ID" value="KAI5433591.1"/>
    <property type="molecule type" value="Genomic_DNA"/>
</dbReference>
<dbReference type="Gramene" id="Psat02G0075800-T1">
    <property type="protein sequence ID" value="KAI5433591.1"/>
    <property type="gene ID" value="KIW84_020758"/>
</dbReference>
<feature type="domain" description="GRF-type" evidence="5">
    <location>
        <begin position="21"/>
        <end position="65"/>
    </location>
</feature>
<dbReference type="GO" id="GO:0008270">
    <property type="term" value="F:zinc ion binding"/>
    <property type="evidence" value="ECO:0007669"/>
    <property type="project" value="UniProtKB-KW"/>
</dbReference>
<evidence type="ECO:0000313" key="6">
    <source>
        <dbReference type="EMBL" id="KAI5433591.1"/>
    </source>
</evidence>
<gene>
    <name evidence="6" type="ORF">KIW84_020758</name>
</gene>